<dbReference type="OrthoDB" id="8886722at2759"/>
<dbReference type="Proteomes" id="UP000092124">
    <property type="component" value="Unassembled WGS sequence"/>
</dbReference>
<keyword evidence="1" id="KW-0812">Transmembrane</keyword>
<keyword evidence="1" id="KW-0472">Membrane</keyword>
<dbReference type="EMBL" id="LZPO01008091">
    <property type="protein sequence ID" value="OBS82306.1"/>
    <property type="molecule type" value="Genomic_DNA"/>
</dbReference>
<proteinExistence type="predicted"/>
<evidence type="ECO:0000313" key="3">
    <source>
        <dbReference type="Proteomes" id="UP000092124"/>
    </source>
</evidence>
<feature type="non-terminal residue" evidence="2">
    <location>
        <position position="1"/>
    </location>
</feature>
<feature type="transmembrane region" description="Helical" evidence="1">
    <location>
        <begin position="44"/>
        <end position="61"/>
    </location>
</feature>
<comment type="caution">
    <text evidence="2">The sequence shown here is derived from an EMBL/GenBank/DDBJ whole genome shotgun (WGS) entry which is preliminary data.</text>
</comment>
<dbReference type="AlphaFoldDB" id="A0A1A6HVN9"/>
<organism evidence="2 3">
    <name type="scientific">Neotoma lepida</name>
    <name type="common">Desert woodrat</name>
    <dbReference type="NCBI Taxonomy" id="56216"/>
    <lineage>
        <taxon>Eukaryota</taxon>
        <taxon>Metazoa</taxon>
        <taxon>Chordata</taxon>
        <taxon>Craniata</taxon>
        <taxon>Vertebrata</taxon>
        <taxon>Euteleostomi</taxon>
        <taxon>Mammalia</taxon>
        <taxon>Eutheria</taxon>
        <taxon>Euarchontoglires</taxon>
        <taxon>Glires</taxon>
        <taxon>Rodentia</taxon>
        <taxon>Myomorpha</taxon>
        <taxon>Muroidea</taxon>
        <taxon>Cricetidae</taxon>
        <taxon>Neotominae</taxon>
        <taxon>Neotoma</taxon>
    </lineage>
</organism>
<gene>
    <name evidence="2" type="ORF">A6R68_23704</name>
</gene>
<evidence type="ECO:0000313" key="2">
    <source>
        <dbReference type="EMBL" id="OBS82306.1"/>
    </source>
</evidence>
<keyword evidence="1" id="KW-1133">Transmembrane helix</keyword>
<protein>
    <submittedName>
        <fullName evidence="2">Uncharacterized protein</fullName>
    </submittedName>
</protein>
<accession>A0A1A6HVN9</accession>
<name>A0A1A6HVN9_NEOLE</name>
<dbReference type="STRING" id="56216.A0A1A6HVN9"/>
<reference evidence="2 3" key="1">
    <citation type="submission" date="2016-06" db="EMBL/GenBank/DDBJ databases">
        <title>The Draft Genome Sequence and Annotation of the Desert Woodrat Neotoma lepida.</title>
        <authorList>
            <person name="Campbell M."/>
            <person name="Oakeson K.F."/>
            <person name="Yandell M."/>
            <person name="Halpert J.R."/>
            <person name="Dearing D."/>
        </authorList>
    </citation>
    <scope>NUCLEOTIDE SEQUENCE [LARGE SCALE GENOMIC DNA]</scope>
    <source>
        <strain evidence="2">417</strain>
        <tissue evidence="2">Liver</tissue>
    </source>
</reference>
<sequence>CRELHSELNSLNDKYLSCLRKLQHCQEAVSHSQEPSPRRRCGQWLPVLMVVIATALAVFLANKDNLVI</sequence>
<keyword evidence="3" id="KW-1185">Reference proteome</keyword>
<evidence type="ECO:0000256" key="1">
    <source>
        <dbReference type="SAM" id="Phobius"/>
    </source>
</evidence>